<accession>A0ABQ5UH97</accession>
<name>A0ABQ5UH97_9HYPH</name>
<sequence length="113" mass="13228">MTDPATIAVQKFRALPVTELNGLFADDKKVALLALRQKDRPAYEDLFDFWRQNGWRNVHALKREVESFARQMSKPTGQLDPDIPMASAKRFREEVYPTLIRYENDWLVHRGSH</sequence>
<organism evidence="1 2">
    <name type="scientific">Devosia yakushimensis</name>
    <dbReference type="NCBI Taxonomy" id="470028"/>
    <lineage>
        <taxon>Bacteria</taxon>
        <taxon>Pseudomonadati</taxon>
        <taxon>Pseudomonadota</taxon>
        <taxon>Alphaproteobacteria</taxon>
        <taxon>Hyphomicrobiales</taxon>
        <taxon>Devosiaceae</taxon>
        <taxon>Devosia</taxon>
    </lineage>
</organism>
<dbReference type="Proteomes" id="UP001161406">
    <property type="component" value="Unassembled WGS sequence"/>
</dbReference>
<keyword evidence="2" id="KW-1185">Reference proteome</keyword>
<dbReference type="EMBL" id="BSNG01000001">
    <property type="protein sequence ID" value="GLQ11449.1"/>
    <property type="molecule type" value="Genomic_DNA"/>
</dbReference>
<evidence type="ECO:0000313" key="2">
    <source>
        <dbReference type="Proteomes" id="UP001161406"/>
    </source>
</evidence>
<evidence type="ECO:0000313" key="1">
    <source>
        <dbReference type="EMBL" id="GLQ11449.1"/>
    </source>
</evidence>
<protein>
    <submittedName>
        <fullName evidence="1">Uncharacterized protein</fullName>
    </submittedName>
</protein>
<proteinExistence type="predicted"/>
<gene>
    <name evidence="1" type="ORF">GCM10007913_33810</name>
</gene>
<reference evidence="1" key="1">
    <citation type="journal article" date="2014" name="Int. J. Syst. Evol. Microbiol.">
        <title>Complete genome of a new Firmicutes species belonging to the dominant human colonic microbiota ('Ruminococcus bicirculans') reveals two chromosomes and a selective capacity to utilize plant glucans.</title>
        <authorList>
            <consortium name="NISC Comparative Sequencing Program"/>
            <person name="Wegmann U."/>
            <person name="Louis P."/>
            <person name="Goesmann A."/>
            <person name="Henrissat B."/>
            <person name="Duncan S.H."/>
            <person name="Flint H.J."/>
        </authorList>
    </citation>
    <scope>NUCLEOTIDE SEQUENCE</scope>
    <source>
        <strain evidence="1">NBRC 103855</strain>
    </source>
</reference>
<reference evidence="1" key="2">
    <citation type="submission" date="2023-01" db="EMBL/GenBank/DDBJ databases">
        <title>Draft genome sequence of Devosia yakushimensis strain NBRC 103855.</title>
        <authorList>
            <person name="Sun Q."/>
            <person name="Mori K."/>
        </authorList>
    </citation>
    <scope>NUCLEOTIDE SEQUENCE</scope>
    <source>
        <strain evidence="1">NBRC 103855</strain>
    </source>
</reference>
<comment type="caution">
    <text evidence="1">The sequence shown here is derived from an EMBL/GenBank/DDBJ whole genome shotgun (WGS) entry which is preliminary data.</text>
</comment>
<dbReference type="RefSeq" id="WP_284392740.1">
    <property type="nucleotide sequence ID" value="NZ_BSNG01000001.1"/>
</dbReference>